<comment type="caution">
    <text evidence="2">The sequence shown here is derived from an EMBL/GenBank/DDBJ whole genome shotgun (WGS) entry which is preliminary data.</text>
</comment>
<dbReference type="AlphaFoldDB" id="A0A4Y9YYU3"/>
<keyword evidence="3" id="KW-1185">Reference proteome</keyword>
<feature type="region of interest" description="Disordered" evidence="1">
    <location>
        <begin position="1"/>
        <end position="31"/>
    </location>
</feature>
<evidence type="ECO:0000256" key="1">
    <source>
        <dbReference type="SAM" id="MobiDB-lite"/>
    </source>
</evidence>
<evidence type="ECO:0000313" key="3">
    <source>
        <dbReference type="Proteomes" id="UP000298327"/>
    </source>
</evidence>
<evidence type="ECO:0000313" key="2">
    <source>
        <dbReference type="EMBL" id="TFY66299.1"/>
    </source>
</evidence>
<dbReference type="Proteomes" id="UP000298327">
    <property type="component" value="Unassembled WGS sequence"/>
</dbReference>
<protein>
    <submittedName>
        <fullName evidence="2">Uncharacterized protein</fullName>
    </submittedName>
</protein>
<accession>A0A4Y9YYU3</accession>
<sequence>MHNAIPSHIAASPSPMPAVPAMSPTDRSRKPEALVRLPTISLKLNTNIPASLAGRILSPNAAFGKPLLDS</sequence>
<name>A0A4Y9YYU3_9AGAM</name>
<organism evidence="2 3">
    <name type="scientific">Dentipellis fragilis</name>
    <dbReference type="NCBI Taxonomy" id="205917"/>
    <lineage>
        <taxon>Eukaryota</taxon>
        <taxon>Fungi</taxon>
        <taxon>Dikarya</taxon>
        <taxon>Basidiomycota</taxon>
        <taxon>Agaricomycotina</taxon>
        <taxon>Agaricomycetes</taxon>
        <taxon>Russulales</taxon>
        <taxon>Hericiaceae</taxon>
        <taxon>Dentipellis</taxon>
    </lineage>
</organism>
<reference evidence="2 3" key="1">
    <citation type="submission" date="2019-02" db="EMBL/GenBank/DDBJ databases">
        <title>Genome sequencing of the rare red list fungi Dentipellis fragilis.</title>
        <authorList>
            <person name="Buettner E."/>
            <person name="Kellner H."/>
        </authorList>
    </citation>
    <scope>NUCLEOTIDE SEQUENCE [LARGE SCALE GENOMIC DNA]</scope>
    <source>
        <strain evidence="2 3">DSM 105465</strain>
    </source>
</reference>
<dbReference type="EMBL" id="SEOQ01000259">
    <property type="protein sequence ID" value="TFY66299.1"/>
    <property type="molecule type" value="Genomic_DNA"/>
</dbReference>
<gene>
    <name evidence="2" type="ORF">EVG20_g4791</name>
</gene>
<proteinExistence type="predicted"/>